<reference evidence="2" key="2">
    <citation type="submission" date="2022-10" db="EMBL/GenBank/DDBJ databases">
        <authorList>
            <person name="Landa B."/>
            <person name="Arias-Giraldo L.F."/>
            <person name="Roman-Ecija M."/>
            <person name="Velasco-Amo M.P."/>
            <person name="De La Fuente L."/>
            <person name="Marco-Noales E."/>
            <person name="Moralejo E."/>
        </authorList>
    </citation>
    <scope>NUCLEOTIDE SEQUENCE</scope>
    <source>
        <strain evidence="2">CFBP8073</strain>
    </source>
</reference>
<dbReference type="Proteomes" id="UP001211513">
    <property type="component" value="Chromosome"/>
</dbReference>
<dbReference type="Pfam" id="PF03235">
    <property type="entry name" value="GmrSD_N"/>
    <property type="match status" value="1"/>
</dbReference>
<dbReference type="EMBL" id="CP109886">
    <property type="protein sequence ID" value="WCF28868.1"/>
    <property type="molecule type" value="Genomic_DNA"/>
</dbReference>
<evidence type="ECO:0000313" key="2">
    <source>
        <dbReference type="EMBL" id="WCF28868.1"/>
    </source>
</evidence>
<organism evidence="2 3">
    <name type="scientific">Xylella fastidiosa subsp. fastidiosa</name>
    <dbReference type="NCBI Taxonomy" id="644356"/>
    <lineage>
        <taxon>Bacteria</taxon>
        <taxon>Pseudomonadati</taxon>
        <taxon>Pseudomonadota</taxon>
        <taxon>Gammaproteobacteria</taxon>
        <taxon>Lysobacterales</taxon>
        <taxon>Lysobacteraceae</taxon>
        <taxon>Xylella</taxon>
    </lineage>
</organism>
<dbReference type="AlphaFoldDB" id="A0AAJ5UIJ4"/>
<dbReference type="InterPro" id="IPR004919">
    <property type="entry name" value="GmrSD_N"/>
</dbReference>
<protein>
    <submittedName>
        <fullName evidence="2">DUF262 domain-containing protein</fullName>
    </submittedName>
</protein>
<proteinExistence type="predicted"/>
<dbReference type="PANTHER" id="PTHR39639">
    <property type="entry name" value="CHROMOSOME 16, WHOLE GENOME SHOTGUN SEQUENCE"/>
    <property type="match status" value="1"/>
</dbReference>
<gene>
    <name evidence="2" type="ORF">OK117_03040</name>
</gene>
<dbReference type="PANTHER" id="PTHR39639:SF1">
    <property type="entry name" value="DUF262 DOMAIN-CONTAINING PROTEIN"/>
    <property type="match status" value="1"/>
</dbReference>
<dbReference type="RefSeq" id="WP_058564288.1">
    <property type="nucleotide sequence ID" value="NZ_CP109886.1"/>
</dbReference>
<feature type="domain" description="GmrSD restriction endonucleases N-terminal" evidence="1">
    <location>
        <begin position="50"/>
        <end position="188"/>
    </location>
</feature>
<evidence type="ECO:0000313" key="3">
    <source>
        <dbReference type="Proteomes" id="UP001211513"/>
    </source>
</evidence>
<name>A0AAJ5UIJ4_XYLFS</name>
<reference evidence="2" key="1">
    <citation type="journal article" date="2022" name="Phytopathology">
        <title>Complete circularized genome resources of seven strains of Xylella fastidiosa subsp. fastidiosa using hybrid assembly reveals unknown plasmids.</title>
        <authorList>
            <person name="Velasco-Amo M.D.P."/>
            <person name="Arias-Giraldo L.F.F."/>
            <person name="Ecija M.R."/>
            <person name="De La Fuente L."/>
            <person name="Marco-Noales E."/>
            <person name="Moralejo E."/>
            <person name="Navas-Cort J.A."/>
            <person name="Landa B.B."/>
        </authorList>
    </citation>
    <scope>NUCLEOTIDE SEQUENCE</scope>
    <source>
        <strain evidence="2">CFBP8073</strain>
    </source>
</reference>
<accession>A0AAJ5UIJ4</accession>
<sequence length="366" mass="42176">MEKQKERTVIKSEEIKSEEEGLNADAQIVALSKRIEFYLTEYSVELLARKMNNGDFIIPAYQREYTWDDHRKSRFIESLILGLPIPFLFFWEKPEDGTLEIVDGSQRLRSIEEFLLGNLQLGKLQTLTALSGFRFSDLPESRQRKINNRSIRGVVLNEHSDEKARFDMFERINTGSKIANMAEIRRGALPGPFMDLIIDLAELPEFIALTPVSQKNFKEREHEELVSRFFAYSDGLDEYKDRPSTFIFNYIKTMNDKAAQDETLTERYRKQFEEVIDFVARVFPHGFSKTPKGKATPRARFEAIAVGSRLALNKRPSLANATPPSVTTWLTSKEFTKIVGSDGANAITLLRTRTEFVRNQLLRESK</sequence>
<evidence type="ECO:0000259" key="1">
    <source>
        <dbReference type="Pfam" id="PF03235"/>
    </source>
</evidence>